<comment type="caution">
    <text evidence="2">The sequence shown here is derived from an EMBL/GenBank/DDBJ whole genome shotgun (WGS) entry which is preliminary data.</text>
</comment>
<gene>
    <name evidence="2" type="ORF">PFISCL1PPCAC_6779</name>
</gene>
<feature type="region of interest" description="Disordered" evidence="1">
    <location>
        <begin position="276"/>
        <end position="301"/>
    </location>
</feature>
<evidence type="ECO:0000256" key="1">
    <source>
        <dbReference type="SAM" id="MobiDB-lite"/>
    </source>
</evidence>
<reference evidence="2" key="1">
    <citation type="submission" date="2023-10" db="EMBL/GenBank/DDBJ databases">
        <title>Genome assembly of Pristionchus species.</title>
        <authorList>
            <person name="Yoshida K."/>
            <person name="Sommer R.J."/>
        </authorList>
    </citation>
    <scope>NUCLEOTIDE SEQUENCE</scope>
    <source>
        <strain evidence="2">RS5133</strain>
    </source>
</reference>
<dbReference type="AlphaFoldDB" id="A0AAV5V9K1"/>
<proteinExistence type="predicted"/>
<dbReference type="EMBL" id="BTSY01000002">
    <property type="protein sequence ID" value="GMT15482.1"/>
    <property type="molecule type" value="Genomic_DNA"/>
</dbReference>
<sequence>FLQPLRSVRWTSGLDSARSIDRCSAIECAGRMRITARSTMTSDGGGGTSEDDEGYTRRSPLSLPVLRWGCSSRLLLVAVAALLVVQQPAAAAVAAASTERPTTELNANLGSEIEIPSAAEVIMQQANANRNDTETSSVNGKGKKKEYDLDFNGEFRTVLKRSEKTMEEFASFIDNTCRDIDNVATFLSWEQDQFAIHLKTNILSIAPGRTADKEVSEQLRSLMQPDVDITKALASICKPKSMPIDWQIDEVTEANILENEIINTIFSTMYRQHSYPIPGGNSTDSEEETDSTDELLQKVQE</sequence>
<accession>A0AAV5V9K1</accession>
<feature type="non-terminal residue" evidence="2">
    <location>
        <position position="1"/>
    </location>
</feature>
<name>A0AAV5V9K1_9BILA</name>
<feature type="compositionally biased region" description="Acidic residues" evidence="1">
    <location>
        <begin position="284"/>
        <end position="293"/>
    </location>
</feature>
<evidence type="ECO:0000313" key="2">
    <source>
        <dbReference type="EMBL" id="GMT15482.1"/>
    </source>
</evidence>
<organism evidence="2 3">
    <name type="scientific">Pristionchus fissidentatus</name>
    <dbReference type="NCBI Taxonomy" id="1538716"/>
    <lineage>
        <taxon>Eukaryota</taxon>
        <taxon>Metazoa</taxon>
        <taxon>Ecdysozoa</taxon>
        <taxon>Nematoda</taxon>
        <taxon>Chromadorea</taxon>
        <taxon>Rhabditida</taxon>
        <taxon>Rhabditina</taxon>
        <taxon>Diplogasteromorpha</taxon>
        <taxon>Diplogasteroidea</taxon>
        <taxon>Neodiplogasteridae</taxon>
        <taxon>Pristionchus</taxon>
    </lineage>
</organism>
<evidence type="ECO:0000313" key="3">
    <source>
        <dbReference type="Proteomes" id="UP001432322"/>
    </source>
</evidence>
<protein>
    <submittedName>
        <fullName evidence="2">Uncharacterized protein</fullName>
    </submittedName>
</protein>
<dbReference type="Proteomes" id="UP001432322">
    <property type="component" value="Unassembled WGS sequence"/>
</dbReference>
<feature type="region of interest" description="Disordered" evidence="1">
    <location>
        <begin position="37"/>
        <end position="57"/>
    </location>
</feature>
<keyword evidence="3" id="KW-1185">Reference proteome</keyword>